<evidence type="ECO:0000259" key="3">
    <source>
        <dbReference type="Pfam" id="PF13810"/>
    </source>
</evidence>
<evidence type="ECO:0000313" key="4">
    <source>
        <dbReference type="EMBL" id="SLJ94923.1"/>
    </source>
</evidence>
<gene>
    <name evidence="4" type="ORF">SAMN06295987_102356</name>
</gene>
<feature type="region of interest" description="Disordered" evidence="1">
    <location>
        <begin position="398"/>
        <end position="418"/>
    </location>
</feature>
<evidence type="ECO:0000256" key="1">
    <source>
        <dbReference type="SAM" id="MobiDB-lite"/>
    </source>
</evidence>
<accession>A0A1U6HGL2</accession>
<sequence>MSQRRDFLKQSIAVGLCAAWSQSAYAALAPDARAGIIRALRRRDDTIVKLPTIGDGYKMTWTPDNRQLTVVNDGAGWVNPPDMFYKRSLWSIGGNDPHEASAHIVDGYPSVEQSQEPEEAPHYHGHGLLAVNGRIYQFLTALDRAEDRPRHWTTAKLIYSEDGGRTWRNQDGTSPVQWEDWHEQKKDKFAFFNEPDGCFSLLTVLQMGQDYRANRDGYIYVYGTNGSVDGKMNELVLFRVGIEEILDRRAYRFFAGIQPDGTPLWSPVLDDRQPVHVFPRGWVNSTNLFPGDLVVETWLPSIVFNEALDAYMMVSAGNGCADDGTEFGKPSYLGFWISETPWGPWRQVHEERAWTPGGDPQSRAYSPQISPKWMSDDGKSFWLVWTDLKGIREIAQATNAPDEGDSPEAKSAPSASEAALEANEVMHSFMPGYGFNAQLVELDVV</sequence>
<proteinExistence type="predicted"/>
<dbReference type="AlphaFoldDB" id="A0A1U6HGL2"/>
<feature type="signal peptide" evidence="2">
    <location>
        <begin position="1"/>
        <end position="26"/>
    </location>
</feature>
<evidence type="ECO:0000256" key="2">
    <source>
        <dbReference type="SAM" id="SignalP"/>
    </source>
</evidence>
<dbReference type="InterPro" id="IPR006311">
    <property type="entry name" value="TAT_signal"/>
</dbReference>
<dbReference type="Gene3D" id="2.115.10.20">
    <property type="entry name" value="Glycosyl hydrolase domain, family 43"/>
    <property type="match status" value="1"/>
</dbReference>
<feature type="compositionally biased region" description="Low complexity" evidence="1">
    <location>
        <begin position="409"/>
        <end position="418"/>
    </location>
</feature>
<name>A0A1U6HGL2_9SPHN</name>
<dbReference type="CDD" id="cd15482">
    <property type="entry name" value="Sialidase_non-viral"/>
    <property type="match status" value="1"/>
</dbReference>
<dbReference type="InterPro" id="IPR036278">
    <property type="entry name" value="Sialidase_sf"/>
</dbReference>
<dbReference type="EMBL" id="FVZE01000002">
    <property type="protein sequence ID" value="SLJ94923.1"/>
    <property type="molecule type" value="Genomic_DNA"/>
</dbReference>
<reference evidence="5" key="1">
    <citation type="submission" date="2017-02" db="EMBL/GenBank/DDBJ databases">
        <authorList>
            <person name="Varghese N."/>
            <person name="Submissions S."/>
        </authorList>
    </citation>
    <scope>NUCLEOTIDE SEQUENCE [LARGE SCALE GENOMIC DNA]</scope>
    <source>
        <strain evidence="5">SM117</strain>
    </source>
</reference>
<keyword evidence="2" id="KW-0732">Signal</keyword>
<feature type="chain" id="PRO_5012956515" description="DUF4185 domain-containing protein" evidence="2">
    <location>
        <begin position="27"/>
        <end position="445"/>
    </location>
</feature>
<dbReference type="Proteomes" id="UP000190989">
    <property type="component" value="Unassembled WGS sequence"/>
</dbReference>
<feature type="domain" description="DUF4185" evidence="3">
    <location>
        <begin position="128"/>
        <end position="278"/>
    </location>
</feature>
<dbReference type="InterPro" id="IPR025442">
    <property type="entry name" value="DUF4185"/>
</dbReference>
<dbReference type="Pfam" id="PF13810">
    <property type="entry name" value="DUF4185"/>
    <property type="match status" value="1"/>
</dbReference>
<evidence type="ECO:0000313" key="5">
    <source>
        <dbReference type="Proteomes" id="UP000190989"/>
    </source>
</evidence>
<dbReference type="RefSeq" id="WP_217698198.1">
    <property type="nucleotide sequence ID" value="NZ_FVZE01000002.1"/>
</dbReference>
<organism evidence="4 5">
    <name type="scientific">Novosphingobium mathurense</name>
    <dbReference type="NCBI Taxonomy" id="428990"/>
    <lineage>
        <taxon>Bacteria</taxon>
        <taxon>Pseudomonadati</taxon>
        <taxon>Pseudomonadota</taxon>
        <taxon>Alphaproteobacteria</taxon>
        <taxon>Sphingomonadales</taxon>
        <taxon>Sphingomonadaceae</taxon>
        <taxon>Novosphingobium</taxon>
    </lineage>
</organism>
<keyword evidence="5" id="KW-1185">Reference proteome</keyword>
<protein>
    <recommendedName>
        <fullName evidence="3">DUF4185 domain-containing protein</fullName>
    </recommendedName>
</protein>
<dbReference type="InterPro" id="IPR023296">
    <property type="entry name" value="Glyco_hydro_beta-prop_sf"/>
</dbReference>
<dbReference type="SUPFAM" id="SSF50939">
    <property type="entry name" value="Sialidases"/>
    <property type="match status" value="1"/>
</dbReference>
<dbReference type="STRING" id="428990.SAMN06295987_102356"/>
<dbReference type="PROSITE" id="PS51318">
    <property type="entry name" value="TAT"/>
    <property type="match status" value="1"/>
</dbReference>